<evidence type="ECO:0000313" key="1">
    <source>
        <dbReference type="EMBL" id="CAB5225471.1"/>
    </source>
</evidence>
<name>A0A6J7X7D4_9CAUD</name>
<organism evidence="1">
    <name type="scientific">uncultured Caudovirales phage</name>
    <dbReference type="NCBI Taxonomy" id="2100421"/>
    <lineage>
        <taxon>Viruses</taxon>
        <taxon>Duplodnaviria</taxon>
        <taxon>Heunggongvirae</taxon>
        <taxon>Uroviricota</taxon>
        <taxon>Caudoviricetes</taxon>
        <taxon>Peduoviridae</taxon>
        <taxon>Maltschvirus</taxon>
        <taxon>Maltschvirus maltsch</taxon>
    </lineage>
</organism>
<protein>
    <submittedName>
        <fullName evidence="1">Uncharacterized protein</fullName>
    </submittedName>
</protein>
<proteinExistence type="predicted"/>
<gene>
    <name evidence="1" type="ORF">UFOVP746_21</name>
</gene>
<sequence>MRTGECKYCSAQSGIYEYECNGCRNRMLLDEPCKILRKALAERIQLWGEISDWKTEPHCGCKAECKRMKTMRDNQTHIKEKLNGR</sequence>
<accession>A0A6J7X7D4</accession>
<dbReference type="EMBL" id="LR798342">
    <property type="protein sequence ID" value="CAB5225471.1"/>
    <property type="molecule type" value="Genomic_DNA"/>
</dbReference>
<reference evidence="1" key="1">
    <citation type="submission" date="2020-05" db="EMBL/GenBank/DDBJ databases">
        <authorList>
            <person name="Chiriac C."/>
            <person name="Salcher M."/>
            <person name="Ghai R."/>
            <person name="Kavagutti S V."/>
        </authorList>
    </citation>
    <scope>NUCLEOTIDE SEQUENCE</scope>
</reference>